<evidence type="ECO:0000313" key="1">
    <source>
        <dbReference type="EMBL" id="KXY33065.1"/>
    </source>
</evidence>
<evidence type="ECO:0000313" key="2">
    <source>
        <dbReference type="Proteomes" id="UP000075476"/>
    </source>
</evidence>
<reference evidence="1 2" key="1">
    <citation type="submission" date="2015-12" db="EMBL/GenBank/DDBJ databases">
        <title>Bacillus cereus Group isolate.</title>
        <authorList>
            <person name="Kovac J."/>
        </authorList>
    </citation>
    <scope>NUCLEOTIDE SEQUENCE [LARGE SCALE GENOMIC DNA]</scope>
    <source>
        <strain evidence="1 2">FSL K6-0073</strain>
    </source>
</reference>
<proteinExistence type="predicted"/>
<sequence>MSSACICHIDKNKCLWCKTNIYFSTFSQGVAINFPDGRITMLHTRDMADAHDLAELLKETAVNIEELN</sequence>
<comment type="caution">
    <text evidence="1">The sequence shown here is derived from an EMBL/GenBank/DDBJ whole genome shotgun (WGS) entry which is preliminary data.</text>
</comment>
<dbReference type="RefSeq" id="WP_061663809.1">
    <property type="nucleotide sequence ID" value="NZ_JBPCHO010000033.1"/>
</dbReference>
<protein>
    <submittedName>
        <fullName evidence="1">Uncharacterized protein</fullName>
    </submittedName>
</protein>
<dbReference type="AlphaFoldDB" id="A0A9X0MDQ9"/>
<dbReference type="Proteomes" id="UP000075476">
    <property type="component" value="Unassembled WGS sequence"/>
</dbReference>
<accession>A0A9X0MDQ9</accession>
<gene>
    <name evidence="1" type="ORF">AT268_17020</name>
</gene>
<name>A0A9X0MDQ9_BACCE</name>
<dbReference type="EMBL" id="LOMO01000201">
    <property type="protein sequence ID" value="KXY33065.1"/>
    <property type="molecule type" value="Genomic_DNA"/>
</dbReference>
<organism evidence="1 2">
    <name type="scientific">Bacillus cereus</name>
    <dbReference type="NCBI Taxonomy" id="1396"/>
    <lineage>
        <taxon>Bacteria</taxon>
        <taxon>Bacillati</taxon>
        <taxon>Bacillota</taxon>
        <taxon>Bacilli</taxon>
        <taxon>Bacillales</taxon>
        <taxon>Bacillaceae</taxon>
        <taxon>Bacillus</taxon>
        <taxon>Bacillus cereus group</taxon>
    </lineage>
</organism>